<reference evidence="2" key="1">
    <citation type="journal article" date="2023" name="Science">
        <title>Genome structures resolve the early diversification of teleost fishes.</title>
        <authorList>
            <person name="Parey E."/>
            <person name="Louis A."/>
            <person name="Montfort J."/>
            <person name="Bouchez O."/>
            <person name="Roques C."/>
            <person name="Iampietro C."/>
            <person name="Lluch J."/>
            <person name="Castinel A."/>
            <person name="Donnadieu C."/>
            <person name="Desvignes T."/>
            <person name="Floi Bucao C."/>
            <person name="Jouanno E."/>
            <person name="Wen M."/>
            <person name="Mejri S."/>
            <person name="Dirks R."/>
            <person name="Jansen H."/>
            <person name="Henkel C."/>
            <person name="Chen W.J."/>
            <person name="Zahm M."/>
            <person name="Cabau C."/>
            <person name="Klopp C."/>
            <person name="Thompson A.W."/>
            <person name="Robinson-Rechavi M."/>
            <person name="Braasch I."/>
            <person name="Lecointre G."/>
            <person name="Bobe J."/>
            <person name="Postlethwait J.H."/>
            <person name="Berthelot C."/>
            <person name="Roest Crollius H."/>
            <person name="Guiguen Y."/>
        </authorList>
    </citation>
    <scope>NUCLEOTIDE SEQUENCE</scope>
    <source>
        <strain evidence="2">NC1722</strain>
    </source>
</reference>
<keyword evidence="3" id="KW-1185">Reference proteome</keyword>
<name>A0AAD7RRQ0_9TELE</name>
<evidence type="ECO:0000313" key="3">
    <source>
        <dbReference type="Proteomes" id="UP001221898"/>
    </source>
</evidence>
<evidence type="ECO:0000313" key="2">
    <source>
        <dbReference type="EMBL" id="KAJ8389183.1"/>
    </source>
</evidence>
<evidence type="ECO:0000256" key="1">
    <source>
        <dbReference type="SAM" id="MobiDB-lite"/>
    </source>
</evidence>
<feature type="region of interest" description="Disordered" evidence="1">
    <location>
        <begin position="103"/>
        <end position="128"/>
    </location>
</feature>
<organism evidence="2 3">
    <name type="scientific">Aldrovandia affinis</name>
    <dbReference type="NCBI Taxonomy" id="143900"/>
    <lineage>
        <taxon>Eukaryota</taxon>
        <taxon>Metazoa</taxon>
        <taxon>Chordata</taxon>
        <taxon>Craniata</taxon>
        <taxon>Vertebrata</taxon>
        <taxon>Euteleostomi</taxon>
        <taxon>Actinopterygii</taxon>
        <taxon>Neopterygii</taxon>
        <taxon>Teleostei</taxon>
        <taxon>Notacanthiformes</taxon>
        <taxon>Halosauridae</taxon>
        <taxon>Aldrovandia</taxon>
    </lineage>
</organism>
<sequence>MALLYRITERIQRVQSEKRRSNAKVMCAWPLSPEMLQHGSNLSTLGLSLLFTSNPGQDTALELRPQHSRPRTRPYAASSRPFRTHSHAYQRNMRQQALGRRFKRRHGTQEEQVDGAGALSSFKRSSPAITHTGIQRRGGCIDGPRQSRYCSSNQIRQEALVCELPDIRTFWLHAHLVLYKL</sequence>
<feature type="region of interest" description="Disordered" evidence="1">
    <location>
        <begin position="64"/>
        <end position="90"/>
    </location>
</feature>
<dbReference type="Proteomes" id="UP001221898">
    <property type="component" value="Unassembled WGS sequence"/>
</dbReference>
<protein>
    <submittedName>
        <fullName evidence="2">Uncharacterized protein</fullName>
    </submittedName>
</protein>
<proteinExistence type="predicted"/>
<dbReference type="AlphaFoldDB" id="A0AAD7RRQ0"/>
<dbReference type="EMBL" id="JAINUG010000186">
    <property type="protein sequence ID" value="KAJ8389183.1"/>
    <property type="molecule type" value="Genomic_DNA"/>
</dbReference>
<accession>A0AAD7RRQ0</accession>
<gene>
    <name evidence="2" type="ORF">AAFF_G00123890</name>
</gene>
<comment type="caution">
    <text evidence="2">The sequence shown here is derived from an EMBL/GenBank/DDBJ whole genome shotgun (WGS) entry which is preliminary data.</text>
</comment>